<dbReference type="EMBL" id="QVLS01000006">
    <property type="protein sequence ID" value="RFP78555.1"/>
    <property type="molecule type" value="Genomic_DNA"/>
</dbReference>
<protein>
    <submittedName>
        <fullName evidence="2">Uncharacterized protein</fullName>
    </submittedName>
</protein>
<keyword evidence="3" id="KW-1185">Reference proteome</keyword>
<evidence type="ECO:0000313" key="3">
    <source>
        <dbReference type="Proteomes" id="UP000261931"/>
    </source>
</evidence>
<name>A0A372EIQ3_9BURK</name>
<reference evidence="2 3" key="1">
    <citation type="submission" date="2018-08" db="EMBL/GenBank/DDBJ databases">
        <title>Hydrogenophaga sp. LA-38 isolated from sludge.</title>
        <authorList>
            <person name="Im W.-T."/>
        </authorList>
    </citation>
    <scope>NUCLEOTIDE SEQUENCE [LARGE SCALE GENOMIC DNA]</scope>
    <source>
        <strain evidence="2 3">LA-38</strain>
    </source>
</reference>
<dbReference type="Proteomes" id="UP000261931">
    <property type="component" value="Unassembled WGS sequence"/>
</dbReference>
<sequence length="67" mass="7257">MFPIMMDEPDSMTVAPSVWQTLQNAWRSVYEAPAPATHLEPAERPPTPSALASLAMGTVDPSGQTHH</sequence>
<evidence type="ECO:0000313" key="2">
    <source>
        <dbReference type="EMBL" id="RFP78555.1"/>
    </source>
</evidence>
<comment type="caution">
    <text evidence="2">The sequence shown here is derived from an EMBL/GenBank/DDBJ whole genome shotgun (WGS) entry which is preliminary data.</text>
</comment>
<accession>A0A372EIQ3</accession>
<feature type="region of interest" description="Disordered" evidence="1">
    <location>
        <begin position="36"/>
        <end position="67"/>
    </location>
</feature>
<evidence type="ECO:0000256" key="1">
    <source>
        <dbReference type="SAM" id="MobiDB-lite"/>
    </source>
</evidence>
<dbReference type="AlphaFoldDB" id="A0A372EIQ3"/>
<organism evidence="2 3">
    <name type="scientific">Hydrogenophaga borbori</name>
    <dbReference type="NCBI Taxonomy" id="2294117"/>
    <lineage>
        <taxon>Bacteria</taxon>
        <taxon>Pseudomonadati</taxon>
        <taxon>Pseudomonadota</taxon>
        <taxon>Betaproteobacteria</taxon>
        <taxon>Burkholderiales</taxon>
        <taxon>Comamonadaceae</taxon>
        <taxon>Hydrogenophaga</taxon>
    </lineage>
</organism>
<proteinExistence type="predicted"/>
<gene>
    <name evidence="2" type="ORF">DY262_10645</name>
</gene>
<dbReference type="RefSeq" id="WP_070400291.1">
    <property type="nucleotide sequence ID" value="NZ_JBBCKC010000034.1"/>
</dbReference>